<evidence type="ECO:0000256" key="1">
    <source>
        <dbReference type="SAM" id="Phobius"/>
    </source>
</evidence>
<reference evidence="3 4" key="1">
    <citation type="journal article" date="2017" name="ISME J.">
        <title>Energy and carbon metabolisms in a deep terrestrial subsurface fluid microbial community.</title>
        <authorList>
            <person name="Momper L."/>
            <person name="Jungbluth S.P."/>
            <person name="Lee M.D."/>
            <person name="Amend J.P."/>
        </authorList>
    </citation>
    <scope>NUCLEOTIDE SEQUENCE [LARGE SCALE GENOMIC DNA]</scope>
    <source>
        <strain evidence="3">SURF_5</strain>
    </source>
</reference>
<dbReference type="InterPro" id="IPR012338">
    <property type="entry name" value="Beta-lactam/transpept-like"/>
</dbReference>
<evidence type="ECO:0000259" key="2">
    <source>
        <dbReference type="Pfam" id="PF00144"/>
    </source>
</evidence>
<comment type="caution">
    <text evidence="3">The sequence shown here is derived from an EMBL/GenBank/DDBJ whole genome shotgun (WGS) entry which is preliminary data.</text>
</comment>
<dbReference type="Proteomes" id="UP000265882">
    <property type="component" value="Unassembled WGS sequence"/>
</dbReference>
<dbReference type="Pfam" id="PF00144">
    <property type="entry name" value="Beta-lactamase"/>
    <property type="match status" value="1"/>
</dbReference>
<dbReference type="PANTHER" id="PTHR43283">
    <property type="entry name" value="BETA-LACTAMASE-RELATED"/>
    <property type="match status" value="1"/>
</dbReference>
<evidence type="ECO:0000313" key="4">
    <source>
        <dbReference type="Proteomes" id="UP000265882"/>
    </source>
</evidence>
<evidence type="ECO:0000313" key="3">
    <source>
        <dbReference type="EMBL" id="RJP24163.1"/>
    </source>
</evidence>
<dbReference type="Gene3D" id="3.40.710.10">
    <property type="entry name" value="DD-peptidase/beta-lactamase superfamily"/>
    <property type="match status" value="1"/>
</dbReference>
<name>A0A3A4NUN2_ABYX5</name>
<dbReference type="EMBL" id="QZKU01000039">
    <property type="protein sequence ID" value="RJP24163.1"/>
    <property type="molecule type" value="Genomic_DNA"/>
</dbReference>
<keyword evidence="1" id="KW-0472">Membrane</keyword>
<sequence>MNKLLKRVLLGLGVVALILAGYVFYFITFKVAPVGAGYKAKMLCSYLFIQNRPIQNILENDLEPFNPLMKLVDVDVDYERKSVTATAFGFVKRRAVFRDCAGCTIIPPSWEAQQVQTPAECIEPEPADPAVVPWPTGDLDATADFPEVDQGKLAAALDREFSEPDPAKPRRARAAVIVYKGKIVGERYAPGFDKDMPMHGWSMTKSITSALIGILKGRGKFSVDDPAPIPEWRKPGVPHRKITVNHLLHMSAGFDFHHDLNPSGQRQQALFGAIDSTAYSTSCALEVEPGSRWEYANANPHSLWKIIRDTVGPDEYPTFPRRALFNKIGMRSALIEPDPYANFVGTSFGWATARDWARFGLLYLNDGLWQGERILPEGWVQYTRTPAPAAKLKHYGALFWLNAGAEEFGAMKPEQKGGRNQPPFPKLPVDAYFAMGHDGQVVAIIPSRDLVVVRLGLSRSSETWDYEGFIADILASIKEA</sequence>
<keyword evidence="1" id="KW-0812">Transmembrane</keyword>
<dbReference type="AlphaFoldDB" id="A0A3A4NUN2"/>
<feature type="domain" description="Beta-lactamase-related" evidence="2">
    <location>
        <begin position="174"/>
        <end position="455"/>
    </location>
</feature>
<protein>
    <submittedName>
        <fullName evidence="3">Class C beta-lactamase-related serine hydrolase</fullName>
    </submittedName>
</protein>
<gene>
    <name evidence="3" type="ORF">C4520_04545</name>
</gene>
<keyword evidence="1" id="KW-1133">Transmembrane helix</keyword>
<dbReference type="SUPFAM" id="SSF56601">
    <property type="entry name" value="beta-lactamase/transpeptidase-like"/>
    <property type="match status" value="1"/>
</dbReference>
<dbReference type="InterPro" id="IPR001466">
    <property type="entry name" value="Beta-lactam-related"/>
</dbReference>
<feature type="transmembrane region" description="Helical" evidence="1">
    <location>
        <begin position="7"/>
        <end position="27"/>
    </location>
</feature>
<accession>A0A3A4NUN2</accession>
<organism evidence="3 4">
    <name type="scientific">Abyssobacteria bacterium (strain SURF_5)</name>
    <dbReference type="NCBI Taxonomy" id="2093360"/>
    <lineage>
        <taxon>Bacteria</taxon>
        <taxon>Pseudomonadati</taxon>
        <taxon>Candidatus Hydrogenedentota</taxon>
        <taxon>Candidatus Abyssobacteria</taxon>
    </lineage>
</organism>
<dbReference type="GO" id="GO:0016787">
    <property type="term" value="F:hydrolase activity"/>
    <property type="evidence" value="ECO:0007669"/>
    <property type="project" value="UniProtKB-KW"/>
</dbReference>
<dbReference type="InterPro" id="IPR050789">
    <property type="entry name" value="Diverse_Enzym_Activities"/>
</dbReference>
<dbReference type="PANTHER" id="PTHR43283:SF7">
    <property type="entry name" value="BETA-LACTAMASE-RELATED DOMAIN-CONTAINING PROTEIN"/>
    <property type="match status" value="1"/>
</dbReference>
<keyword evidence="3" id="KW-0378">Hydrolase</keyword>
<proteinExistence type="predicted"/>